<dbReference type="PANTHER" id="PTHR30538">
    <property type="entry name" value="LYSINE 2,3-AMINOMUTASE-RELATED"/>
    <property type="match status" value="1"/>
</dbReference>
<dbReference type="InterPro" id="IPR007197">
    <property type="entry name" value="rSAM"/>
</dbReference>
<organism evidence="12 13">
    <name type="scientific">candidate division TA06 bacterium</name>
    <dbReference type="NCBI Taxonomy" id="2250710"/>
    <lineage>
        <taxon>Bacteria</taxon>
        <taxon>Bacteria division TA06</taxon>
    </lineage>
</organism>
<dbReference type="InterPro" id="IPR013785">
    <property type="entry name" value="Aldolase_TIM"/>
</dbReference>
<name>A0A660S934_UNCT6</name>
<evidence type="ECO:0000259" key="11">
    <source>
        <dbReference type="PROSITE" id="PS51918"/>
    </source>
</evidence>
<evidence type="ECO:0000256" key="2">
    <source>
        <dbReference type="ARBA" id="ARBA00022485"/>
    </source>
</evidence>
<dbReference type="Proteomes" id="UP000282321">
    <property type="component" value="Unassembled WGS sequence"/>
</dbReference>
<dbReference type="SFLD" id="SFLDS00029">
    <property type="entry name" value="Radical_SAM"/>
    <property type="match status" value="1"/>
</dbReference>
<evidence type="ECO:0000256" key="4">
    <source>
        <dbReference type="ARBA" id="ARBA00022723"/>
    </source>
</evidence>
<evidence type="ECO:0000256" key="6">
    <source>
        <dbReference type="ARBA" id="ARBA00023004"/>
    </source>
</evidence>
<keyword evidence="6" id="KW-0408">Iron</keyword>
<feature type="binding site" evidence="9">
    <location>
        <position position="173"/>
    </location>
    <ligand>
        <name>[4Fe-4S] cluster</name>
        <dbReference type="ChEBI" id="CHEBI:49883"/>
        <note>4Fe-4S-S-AdoMet</note>
    </ligand>
</feature>
<dbReference type="InterPro" id="IPR003739">
    <property type="entry name" value="Lys_aminomutase/Glu_NH3_mut"/>
</dbReference>
<dbReference type="NCBIfam" id="TIGR00238">
    <property type="entry name" value="KamA family radical SAM protein"/>
    <property type="match status" value="1"/>
</dbReference>
<evidence type="ECO:0000313" key="13">
    <source>
        <dbReference type="Proteomes" id="UP000282321"/>
    </source>
</evidence>
<reference evidence="12 13" key="1">
    <citation type="submission" date="2018-06" db="EMBL/GenBank/DDBJ databases">
        <title>Extensive metabolic versatility and redundancy in microbially diverse, dynamic hydrothermal sediments.</title>
        <authorList>
            <person name="Dombrowski N."/>
            <person name="Teske A."/>
            <person name="Baker B.J."/>
        </authorList>
    </citation>
    <scope>NUCLEOTIDE SEQUENCE [LARGE SCALE GENOMIC DNA]</scope>
    <source>
        <strain evidence="12">B35_G9</strain>
    </source>
</reference>
<keyword evidence="8" id="KW-0413">Isomerase</keyword>
<keyword evidence="5 10" id="KW-0663">Pyridoxal phosphate</keyword>
<evidence type="ECO:0000256" key="3">
    <source>
        <dbReference type="ARBA" id="ARBA00022691"/>
    </source>
</evidence>
<feature type="domain" description="Radical SAM core" evidence="11">
    <location>
        <begin position="152"/>
        <end position="363"/>
    </location>
</feature>
<dbReference type="SFLD" id="SFLDG01070">
    <property type="entry name" value="PLP-dependent"/>
    <property type="match status" value="1"/>
</dbReference>
<dbReference type="Pfam" id="PF04055">
    <property type="entry name" value="Radical_SAM"/>
    <property type="match status" value="1"/>
</dbReference>
<dbReference type="GO" id="GO:0016853">
    <property type="term" value="F:isomerase activity"/>
    <property type="evidence" value="ECO:0007669"/>
    <property type="project" value="UniProtKB-KW"/>
</dbReference>
<comment type="caution">
    <text evidence="12">The sequence shown here is derived from an EMBL/GenBank/DDBJ whole genome shotgun (WGS) entry which is preliminary data.</text>
</comment>
<evidence type="ECO:0000313" key="12">
    <source>
        <dbReference type="EMBL" id="RKX66941.1"/>
    </source>
</evidence>
<dbReference type="Gene3D" id="3.20.20.70">
    <property type="entry name" value="Aldolase class I"/>
    <property type="match status" value="1"/>
</dbReference>
<evidence type="ECO:0000256" key="8">
    <source>
        <dbReference type="ARBA" id="ARBA00023235"/>
    </source>
</evidence>
<gene>
    <name evidence="12" type="ORF">DRP44_03110</name>
</gene>
<accession>A0A660S934</accession>
<keyword evidence="7 9" id="KW-0411">Iron-sulfur</keyword>
<dbReference type="AlphaFoldDB" id="A0A660S934"/>
<evidence type="ECO:0000256" key="9">
    <source>
        <dbReference type="PIRSR" id="PIRSR004911-1"/>
    </source>
</evidence>
<evidence type="ECO:0000256" key="1">
    <source>
        <dbReference type="ARBA" id="ARBA00001933"/>
    </source>
</evidence>
<dbReference type="GO" id="GO:0051539">
    <property type="term" value="F:4 iron, 4 sulfur cluster binding"/>
    <property type="evidence" value="ECO:0007669"/>
    <property type="project" value="UniProtKB-KW"/>
</dbReference>
<evidence type="ECO:0000256" key="10">
    <source>
        <dbReference type="PIRSR" id="PIRSR603739-50"/>
    </source>
</evidence>
<dbReference type="Pfam" id="PF12544">
    <property type="entry name" value="LAM_C"/>
    <property type="match status" value="1"/>
</dbReference>
<dbReference type="PIRSF" id="PIRSF004911">
    <property type="entry name" value="DUF160"/>
    <property type="match status" value="1"/>
</dbReference>
<dbReference type="InterPro" id="IPR058240">
    <property type="entry name" value="rSAM_sf"/>
</dbReference>
<dbReference type="InterPro" id="IPR025895">
    <property type="entry name" value="LAM_C_dom"/>
</dbReference>
<protein>
    <submittedName>
        <fullName evidence="12">Lysine 2,3-aminomutase</fullName>
    </submittedName>
</protein>
<evidence type="ECO:0000256" key="5">
    <source>
        <dbReference type="ARBA" id="ARBA00022898"/>
    </source>
</evidence>
<dbReference type="PROSITE" id="PS51918">
    <property type="entry name" value="RADICAL_SAM"/>
    <property type="match status" value="1"/>
</dbReference>
<feature type="modified residue" description="N6-(pyridoxal phosphate)lysine" evidence="10">
    <location>
        <position position="377"/>
    </location>
</feature>
<dbReference type="PANTHER" id="PTHR30538:SF1">
    <property type="entry name" value="L-LYSINE 2,3-AMINOMUTASE"/>
    <property type="match status" value="1"/>
</dbReference>
<comment type="cofactor">
    <cofactor evidence="1 10">
        <name>pyridoxal 5'-phosphate</name>
        <dbReference type="ChEBI" id="CHEBI:597326"/>
    </cofactor>
</comment>
<dbReference type="SUPFAM" id="SSF102114">
    <property type="entry name" value="Radical SAM enzymes"/>
    <property type="match status" value="1"/>
</dbReference>
<dbReference type="GO" id="GO:0046872">
    <property type="term" value="F:metal ion binding"/>
    <property type="evidence" value="ECO:0007669"/>
    <property type="project" value="UniProtKB-KW"/>
</dbReference>
<sequence length="406" mass="46810">MYVWSNNASISQSVLLFRRCFAISLLSSLPSIFRFPPFNISIYIHIAKLNRLKIANFCDKNIIMEKWKKEYVKSIRDTDNLPDYFSELNFREIRQVAEKYPFFANRYYVELASKHPEIKSVIIPDKRELEDEKGLEDPLGEERDSPVPGIVHRYPDRVLFLVHNVCPIHCRYCTRKRILGKKVNFGRHTWDKCIEYIKNHKEIFDVLISGGDPLLLNNSDLKYLIENLKKIKHVGLIRIGTRVPSAFPIRIDNDLITLLSNFLPIYINIHFVHPAEITREVENACLSLSGAGIILGAQIVLLKGINDDPGILKVLLKKLLNIGVKPYAIFHPDNTKGTSHFRLDIEKGISIIHSLRGYISGMAIPHYMVDLYPGGGKVEICYNYIKSRKGDTYGIENYKGELFEYR</sequence>
<keyword evidence="4 9" id="KW-0479">Metal-binding</keyword>
<feature type="binding site" evidence="9">
    <location>
        <position position="166"/>
    </location>
    <ligand>
        <name>[4Fe-4S] cluster</name>
        <dbReference type="ChEBI" id="CHEBI:49883"/>
        <note>4Fe-4S-S-AdoMet</note>
    </ligand>
</feature>
<dbReference type="CDD" id="cd01335">
    <property type="entry name" value="Radical_SAM"/>
    <property type="match status" value="1"/>
</dbReference>
<keyword evidence="3" id="KW-0949">S-adenosyl-L-methionine</keyword>
<evidence type="ECO:0000256" key="7">
    <source>
        <dbReference type="ARBA" id="ARBA00023014"/>
    </source>
</evidence>
<feature type="binding site" evidence="9">
    <location>
        <position position="170"/>
    </location>
    <ligand>
        <name>[4Fe-4S] cluster</name>
        <dbReference type="ChEBI" id="CHEBI:49883"/>
        <note>4Fe-4S-S-AdoMet</note>
    </ligand>
</feature>
<proteinExistence type="predicted"/>
<keyword evidence="2 9" id="KW-0004">4Fe-4S</keyword>
<dbReference type="EMBL" id="QNBC01000029">
    <property type="protein sequence ID" value="RKX66941.1"/>
    <property type="molecule type" value="Genomic_DNA"/>
</dbReference>